<gene>
    <name evidence="2" type="ORF">HU200_018947</name>
</gene>
<dbReference type="Gene3D" id="3.40.50.2000">
    <property type="entry name" value="Glycogen Phosphorylase B"/>
    <property type="match status" value="1"/>
</dbReference>
<organism evidence="2 3">
    <name type="scientific">Digitaria exilis</name>
    <dbReference type="NCBI Taxonomy" id="1010633"/>
    <lineage>
        <taxon>Eukaryota</taxon>
        <taxon>Viridiplantae</taxon>
        <taxon>Streptophyta</taxon>
        <taxon>Embryophyta</taxon>
        <taxon>Tracheophyta</taxon>
        <taxon>Spermatophyta</taxon>
        <taxon>Magnoliopsida</taxon>
        <taxon>Liliopsida</taxon>
        <taxon>Poales</taxon>
        <taxon>Poaceae</taxon>
        <taxon>PACMAD clade</taxon>
        <taxon>Panicoideae</taxon>
        <taxon>Panicodae</taxon>
        <taxon>Paniceae</taxon>
        <taxon>Anthephorinae</taxon>
        <taxon>Digitaria</taxon>
    </lineage>
</organism>
<dbReference type="SUPFAM" id="SSF53756">
    <property type="entry name" value="UDP-Glycosyltransferase/glycogen phosphorylase"/>
    <property type="match status" value="1"/>
</dbReference>
<evidence type="ECO:0000313" key="2">
    <source>
        <dbReference type="EMBL" id="KAF8727345.1"/>
    </source>
</evidence>
<dbReference type="EMBL" id="JACEFO010001644">
    <property type="protein sequence ID" value="KAF8727345.1"/>
    <property type="molecule type" value="Genomic_DNA"/>
</dbReference>
<accession>A0A835KG18</accession>
<evidence type="ECO:0000256" key="1">
    <source>
        <dbReference type="SAM" id="MobiDB-lite"/>
    </source>
</evidence>
<sequence length="269" mass="29466">MTTGRVKAYVWPDLARPDVAQPDKARQPIVPGHLGHRAKLAGPRTALPISCRVGPTRWAKEAAQARPNIRAVPAWAQSLRAVLGLDWVKIPRIAHRLSVPALPGVAVSRPGSGHLVPMLELARLFLRRGLAVVVVEPPDTPSIDFHVLTPPQPGTRRSGSPWLDGGRAQGRRVRLEPPPRRRRCARVREQGLRWWTTDRVVSFEGWIEYCKGASSSARGVLDEDRCSCSCTSIELPMGDGTCVTDGGTIKLVNVARADGEITSKCRKRC</sequence>
<dbReference type="AlphaFoldDB" id="A0A835KG18"/>
<protein>
    <submittedName>
        <fullName evidence="2">Uncharacterized protein</fullName>
    </submittedName>
</protein>
<evidence type="ECO:0000313" key="3">
    <source>
        <dbReference type="Proteomes" id="UP000636709"/>
    </source>
</evidence>
<dbReference type="Proteomes" id="UP000636709">
    <property type="component" value="Unassembled WGS sequence"/>
</dbReference>
<proteinExistence type="predicted"/>
<comment type="caution">
    <text evidence="2">The sequence shown here is derived from an EMBL/GenBank/DDBJ whole genome shotgun (WGS) entry which is preliminary data.</text>
</comment>
<reference evidence="2" key="1">
    <citation type="submission" date="2020-07" db="EMBL/GenBank/DDBJ databases">
        <title>Genome sequence and genetic diversity analysis of an under-domesticated orphan crop, white fonio (Digitaria exilis).</title>
        <authorList>
            <person name="Bennetzen J.L."/>
            <person name="Chen S."/>
            <person name="Ma X."/>
            <person name="Wang X."/>
            <person name="Yssel A.E.J."/>
            <person name="Chaluvadi S.R."/>
            <person name="Johnson M."/>
            <person name="Gangashetty P."/>
            <person name="Hamidou F."/>
            <person name="Sanogo M.D."/>
            <person name="Zwaenepoel A."/>
            <person name="Wallace J."/>
            <person name="Van De Peer Y."/>
            <person name="Van Deynze A."/>
        </authorList>
    </citation>
    <scope>NUCLEOTIDE SEQUENCE</scope>
    <source>
        <tissue evidence="2">Leaves</tissue>
    </source>
</reference>
<name>A0A835KG18_9POAL</name>
<feature type="region of interest" description="Disordered" evidence="1">
    <location>
        <begin position="144"/>
        <end position="172"/>
    </location>
</feature>
<keyword evidence="3" id="KW-1185">Reference proteome</keyword>